<reference evidence="1" key="1">
    <citation type="submission" date="2023-06" db="EMBL/GenBank/DDBJ databases">
        <title>Genome-scale phylogeny and comparative genomics of the fungal order Sordariales.</title>
        <authorList>
            <consortium name="Lawrence Berkeley National Laboratory"/>
            <person name="Hensen N."/>
            <person name="Bonometti L."/>
            <person name="Westerberg I."/>
            <person name="Brannstrom I.O."/>
            <person name="Guillou S."/>
            <person name="Cros-Aarteil S."/>
            <person name="Calhoun S."/>
            <person name="Haridas S."/>
            <person name="Kuo A."/>
            <person name="Mondo S."/>
            <person name="Pangilinan J."/>
            <person name="Riley R."/>
            <person name="LaButti K."/>
            <person name="Andreopoulos B."/>
            <person name="Lipzen A."/>
            <person name="Chen C."/>
            <person name="Yanf M."/>
            <person name="Daum C."/>
            <person name="Ng V."/>
            <person name="Clum A."/>
            <person name="Steindorff A."/>
            <person name="Ohm R."/>
            <person name="Martin F."/>
            <person name="Silar P."/>
            <person name="Natvig D."/>
            <person name="Lalanne C."/>
            <person name="Gautier V."/>
            <person name="Ament-velasquez S.L."/>
            <person name="Kruys A."/>
            <person name="Hutchinson M.I."/>
            <person name="Powell A.J."/>
            <person name="Barry K."/>
            <person name="Miller A.N."/>
            <person name="Grigoriev I.V."/>
            <person name="Debuchy R."/>
            <person name="Gladieux P."/>
            <person name="Thoren M.H."/>
            <person name="Johannesson H."/>
        </authorList>
    </citation>
    <scope>NUCLEOTIDE SEQUENCE</scope>
    <source>
        <strain evidence="1">SMH3391-2</strain>
    </source>
</reference>
<keyword evidence="2" id="KW-1185">Reference proteome</keyword>
<comment type="caution">
    <text evidence="1">The sequence shown here is derived from an EMBL/GenBank/DDBJ whole genome shotgun (WGS) entry which is preliminary data.</text>
</comment>
<protein>
    <submittedName>
        <fullName evidence="1">Uncharacterized protein</fullName>
    </submittedName>
</protein>
<evidence type="ECO:0000313" key="1">
    <source>
        <dbReference type="EMBL" id="KAK0629982.1"/>
    </source>
</evidence>
<organism evidence="1 2">
    <name type="scientific">Bombardia bombarda</name>
    <dbReference type="NCBI Taxonomy" id="252184"/>
    <lineage>
        <taxon>Eukaryota</taxon>
        <taxon>Fungi</taxon>
        <taxon>Dikarya</taxon>
        <taxon>Ascomycota</taxon>
        <taxon>Pezizomycotina</taxon>
        <taxon>Sordariomycetes</taxon>
        <taxon>Sordariomycetidae</taxon>
        <taxon>Sordariales</taxon>
        <taxon>Lasiosphaeriaceae</taxon>
        <taxon>Bombardia</taxon>
    </lineage>
</organism>
<dbReference type="EMBL" id="JAULSR010000002">
    <property type="protein sequence ID" value="KAK0629982.1"/>
    <property type="molecule type" value="Genomic_DNA"/>
</dbReference>
<dbReference type="AlphaFoldDB" id="A0AA39XAQ4"/>
<sequence length="228" mass="25170">MESTTFPLDIAKGSLLEEGFVDLRDPKVGEHVWEFERKEFPFHTEEGMDFLHQHILGNPGIRSIVEWFFGDKRCILAHCLRYGPLPGHIECFLTGGKDAGRRALMFHLLAKGSRVDYYAYSHLHAFTTEKGGRSTHEMSRSALRDAGCEVRHKDFTIGGSVILDARLGLEIGAGYAITVVFVTEDLVAGLPKMSLPNLPGLKEKVAGMQSKKIGLNFVFEGSTGSTGT</sequence>
<gene>
    <name evidence="1" type="ORF">B0T17DRAFT_205849</name>
</gene>
<name>A0AA39XAQ4_9PEZI</name>
<proteinExistence type="predicted"/>
<accession>A0AA39XAQ4</accession>
<evidence type="ECO:0000313" key="2">
    <source>
        <dbReference type="Proteomes" id="UP001174934"/>
    </source>
</evidence>
<dbReference type="Proteomes" id="UP001174934">
    <property type="component" value="Unassembled WGS sequence"/>
</dbReference>